<evidence type="ECO:0000256" key="3">
    <source>
        <dbReference type="ARBA" id="ARBA00023002"/>
    </source>
</evidence>
<dbReference type="PIRSF" id="PIRSF000114">
    <property type="entry name" value="Glycerol-3-P_dh"/>
    <property type="match status" value="1"/>
</dbReference>
<keyword evidence="7" id="KW-0963">Cytoplasm</keyword>
<dbReference type="GO" id="GO:0046168">
    <property type="term" value="P:glycerol-3-phosphate catabolic process"/>
    <property type="evidence" value="ECO:0007669"/>
    <property type="project" value="InterPro"/>
</dbReference>
<feature type="binding site" evidence="7">
    <location>
        <position position="18"/>
    </location>
    <ligand>
        <name>NADPH</name>
        <dbReference type="ChEBI" id="CHEBI:57783"/>
    </ligand>
</feature>
<evidence type="ECO:0000256" key="11">
    <source>
        <dbReference type="RuleBase" id="RU000439"/>
    </source>
</evidence>
<dbReference type="NCBIfam" id="NF000940">
    <property type="entry name" value="PRK00094.1-2"/>
    <property type="match status" value="1"/>
</dbReference>
<dbReference type="GO" id="GO:0141153">
    <property type="term" value="F:glycerol-3-phosphate dehydrogenase (NADP+) activity"/>
    <property type="evidence" value="ECO:0007669"/>
    <property type="project" value="RHEA"/>
</dbReference>
<comment type="pathway">
    <text evidence="7">Membrane lipid metabolism; glycerophospholipid metabolism.</text>
</comment>
<evidence type="ECO:0000259" key="12">
    <source>
        <dbReference type="Pfam" id="PF01210"/>
    </source>
</evidence>
<dbReference type="EMBL" id="NVSR01000006">
    <property type="protein sequence ID" value="PCI30284.1"/>
    <property type="molecule type" value="Genomic_DNA"/>
</dbReference>
<gene>
    <name evidence="7" type="primary">gpsA</name>
    <name evidence="14" type="ORF">COB67_02070</name>
</gene>
<feature type="binding site" evidence="7">
    <location>
        <position position="38"/>
    </location>
    <ligand>
        <name>NADPH</name>
        <dbReference type="ChEBI" id="CHEBI:57783"/>
    </ligand>
</feature>
<name>A0A2A4TA85_9DELT</name>
<evidence type="ECO:0000256" key="10">
    <source>
        <dbReference type="RuleBase" id="RU000437"/>
    </source>
</evidence>
<keyword evidence="4 7" id="KW-0443">Lipid metabolism</keyword>
<feature type="binding site" evidence="7">
    <location>
        <position position="260"/>
    </location>
    <ligand>
        <name>sn-glycerol 3-phosphate</name>
        <dbReference type="ChEBI" id="CHEBI:57597"/>
    </ligand>
</feature>
<dbReference type="InterPro" id="IPR006109">
    <property type="entry name" value="G3P_DH_NAD-dep_C"/>
</dbReference>
<dbReference type="UniPathway" id="UPA00940"/>
<keyword evidence="7" id="KW-0547">Nucleotide-binding</keyword>
<dbReference type="InterPro" id="IPR008927">
    <property type="entry name" value="6-PGluconate_DH-like_C_sf"/>
</dbReference>
<comment type="similarity">
    <text evidence="1 7 10">Belongs to the NAD-dependent glycerol-3-phosphate dehydrogenase family.</text>
</comment>
<evidence type="ECO:0000259" key="13">
    <source>
        <dbReference type="Pfam" id="PF07479"/>
    </source>
</evidence>
<evidence type="ECO:0000256" key="1">
    <source>
        <dbReference type="ARBA" id="ARBA00011009"/>
    </source>
</evidence>
<dbReference type="PANTHER" id="PTHR11728:SF1">
    <property type="entry name" value="GLYCEROL-3-PHOSPHATE DEHYDROGENASE [NAD(+)] 2, CHLOROPLASTIC"/>
    <property type="match status" value="1"/>
</dbReference>
<dbReference type="SUPFAM" id="SSF48179">
    <property type="entry name" value="6-phosphogluconate dehydrogenase C-terminal domain-like"/>
    <property type="match status" value="1"/>
</dbReference>
<dbReference type="PANTHER" id="PTHR11728">
    <property type="entry name" value="GLYCEROL-3-PHOSPHATE DEHYDROGENASE"/>
    <property type="match status" value="1"/>
</dbReference>
<keyword evidence="5 7" id="KW-0594">Phospholipid biosynthesis</keyword>
<feature type="binding site" evidence="7">
    <location>
        <position position="194"/>
    </location>
    <ligand>
        <name>sn-glycerol 3-phosphate</name>
        <dbReference type="ChEBI" id="CHEBI:57597"/>
    </ligand>
</feature>
<dbReference type="Gene3D" id="3.40.50.720">
    <property type="entry name" value="NAD(P)-binding Rossmann-like Domain"/>
    <property type="match status" value="1"/>
</dbReference>
<keyword evidence="7 9" id="KW-0520">NAD</keyword>
<feature type="active site" description="Proton acceptor" evidence="7 8">
    <location>
        <position position="194"/>
    </location>
</feature>
<proteinExistence type="inferred from homology"/>
<feature type="domain" description="Glycerol-3-phosphate dehydrogenase NAD-dependent N-terminal" evidence="12">
    <location>
        <begin position="10"/>
        <end position="162"/>
    </location>
</feature>
<dbReference type="GO" id="GO:0051287">
    <property type="term" value="F:NAD binding"/>
    <property type="evidence" value="ECO:0007669"/>
    <property type="project" value="InterPro"/>
</dbReference>
<comment type="function">
    <text evidence="7">Catalyzes the reduction of the glycolytic intermediate dihydroxyacetone phosphate (DHAP) to sn-glycerol 3-phosphate (G3P), the key precursor for phospholipid synthesis.</text>
</comment>
<feature type="binding site" evidence="7">
    <location>
        <position position="286"/>
    </location>
    <ligand>
        <name>NADPH</name>
        <dbReference type="ChEBI" id="CHEBI:57783"/>
    </ligand>
</feature>
<reference evidence="15" key="1">
    <citation type="submission" date="2017-08" db="EMBL/GenBank/DDBJ databases">
        <title>A dynamic microbial community with high functional redundancy inhabits the cold, oxic subseafloor aquifer.</title>
        <authorList>
            <person name="Tully B.J."/>
            <person name="Wheat C.G."/>
            <person name="Glazer B.T."/>
            <person name="Huber J.A."/>
        </authorList>
    </citation>
    <scope>NUCLEOTIDE SEQUENCE [LARGE SCALE GENOMIC DNA]</scope>
</reference>
<dbReference type="AlphaFoldDB" id="A0A2A4TA85"/>
<feature type="binding site" evidence="7">
    <location>
        <position position="138"/>
    </location>
    <ligand>
        <name>sn-glycerol 3-phosphate</name>
        <dbReference type="ChEBI" id="CHEBI:57597"/>
    </ligand>
</feature>
<dbReference type="SUPFAM" id="SSF51735">
    <property type="entry name" value="NAD(P)-binding Rossmann-fold domains"/>
    <property type="match status" value="1"/>
</dbReference>
<organism evidence="14 15">
    <name type="scientific">SAR324 cluster bacterium</name>
    <dbReference type="NCBI Taxonomy" id="2024889"/>
    <lineage>
        <taxon>Bacteria</taxon>
        <taxon>Deltaproteobacteria</taxon>
        <taxon>SAR324 cluster</taxon>
    </lineage>
</organism>
<dbReference type="GO" id="GO:0141152">
    <property type="term" value="F:glycerol-3-phosphate dehydrogenase (NAD+) activity"/>
    <property type="evidence" value="ECO:0007669"/>
    <property type="project" value="RHEA"/>
</dbReference>
<dbReference type="GO" id="GO:0046167">
    <property type="term" value="P:glycerol-3-phosphate biosynthetic process"/>
    <property type="evidence" value="ECO:0007669"/>
    <property type="project" value="UniProtKB-UniRule"/>
</dbReference>
<feature type="domain" description="Glycerol-3-phosphate dehydrogenase NAD-dependent C-terminal" evidence="13">
    <location>
        <begin position="183"/>
        <end position="323"/>
    </location>
</feature>
<evidence type="ECO:0000313" key="14">
    <source>
        <dbReference type="EMBL" id="PCI30284.1"/>
    </source>
</evidence>
<comment type="catalytic activity">
    <reaction evidence="7">
        <text>sn-glycerol 3-phosphate + NAD(+) = dihydroxyacetone phosphate + NADH + H(+)</text>
        <dbReference type="Rhea" id="RHEA:11092"/>
        <dbReference type="ChEBI" id="CHEBI:15378"/>
        <dbReference type="ChEBI" id="CHEBI:57540"/>
        <dbReference type="ChEBI" id="CHEBI:57597"/>
        <dbReference type="ChEBI" id="CHEBI:57642"/>
        <dbReference type="ChEBI" id="CHEBI:57945"/>
        <dbReference type="EC" id="1.1.1.94"/>
    </reaction>
</comment>
<dbReference type="GO" id="GO:0005829">
    <property type="term" value="C:cytosol"/>
    <property type="evidence" value="ECO:0007669"/>
    <property type="project" value="TreeGrafter"/>
</dbReference>
<comment type="caution">
    <text evidence="7">Lacks conserved residue(s) required for the propagation of feature annotation.</text>
</comment>
<dbReference type="Pfam" id="PF07479">
    <property type="entry name" value="NAD_Gly3P_dh_C"/>
    <property type="match status" value="1"/>
</dbReference>
<protein>
    <recommendedName>
        <fullName evidence="7">Glycerol-3-phosphate dehydrogenase [NAD(P)+]</fullName>
        <ecNumber evidence="7">1.1.1.94</ecNumber>
    </recommendedName>
    <alternativeName>
        <fullName evidence="7">NAD(P)(+)-dependent glycerol-3-phosphate dehydrogenase</fullName>
    </alternativeName>
    <alternativeName>
        <fullName evidence="7">NAD(P)H-dependent dihydroxyacetone-phosphate reductase</fullName>
    </alternativeName>
</protein>
<feature type="binding site" evidence="7">
    <location>
        <position position="110"/>
    </location>
    <ligand>
        <name>NADPH</name>
        <dbReference type="ChEBI" id="CHEBI:57783"/>
    </ligand>
</feature>
<dbReference type="EC" id="1.1.1.94" evidence="7"/>
<dbReference type="Pfam" id="PF01210">
    <property type="entry name" value="NAD_Gly3P_dh_N"/>
    <property type="match status" value="1"/>
</dbReference>
<keyword evidence="3 7" id="KW-0560">Oxidoreductase</keyword>
<keyword evidence="6 7" id="KW-1208">Phospholipid metabolism</keyword>
<dbReference type="HAMAP" id="MF_00394">
    <property type="entry name" value="NAD_Glyc3P_dehydrog"/>
    <property type="match status" value="1"/>
</dbReference>
<dbReference type="InterPro" id="IPR011128">
    <property type="entry name" value="G3P_DH_NAD-dep_N"/>
</dbReference>
<dbReference type="PRINTS" id="PR00077">
    <property type="entry name" value="GPDHDRGNASE"/>
</dbReference>
<dbReference type="GO" id="GO:0008654">
    <property type="term" value="P:phospholipid biosynthetic process"/>
    <property type="evidence" value="ECO:0007669"/>
    <property type="project" value="UniProtKB-KW"/>
</dbReference>
<dbReference type="InterPro" id="IPR036291">
    <property type="entry name" value="NAD(P)-bd_dom_sf"/>
</dbReference>
<dbReference type="Gene3D" id="1.10.1040.10">
    <property type="entry name" value="N-(1-d-carboxylethyl)-l-norvaline Dehydrogenase, domain 2"/>
    <property type="match status" value="1"/>
</dbReference>
<evidence type="ECO:0000256" key="6">
    <source>
        <dbReference type="ARBA" id="ARBA00023264"/>
    </source>
</evidence>
<evidence type="ECO:0000256" key="9">
    <source>
        <dbReference type="PIRSR" id="PIRSR000114-3"/>
    </source>
</evidence>
<evidence type="ECO:0000256" key="5">
    <source>
        <dbReference type="ARBA" id="ARBA00023209"/>
    </source>
</evidence>
<dbReference type="GO" id="GO:0005975">
    <property type="term" value="P:carbohydrate metabolic process"/>
    <property type="evidence" value="ECO:0007669"/>
    <property type="project" value="InterPro"/>
</dbReference>
<comment type="subcellular location">
    <subcellularLocation>
        <location evidence="7">Cytoplasm</location>
    </subcellularLocation>
</comment>
<feature type="binding site" evidence="7">
    <location>
        <position position="247"/>
    </location>
    <ligand>
        <name>sn-glycerol 3-phosphate</name>
        <dbReference type="ChEBI" id="CHEBI:57597"/>
    </ligand>
</feature>
<comment type="catalytic activity">
    <reaction evidence="7 11">
        <text>sn-glycerol 3-phosphate + NADP(+) = dihydroxyacetone phosphate + NADPH + H(+)</text>
        <dbReference type="Rhea" id="RHEA:11096"/>
        <dbReference type="ChEBI" id="CHEBI:15378"/>
        <dbReference type="ChEBI" id="CHEBI:57597"/>
        <dbReference type="ChEBI" id="CHEBI:57642"/>
        <dbReference type="ChEBI" id="CHEBI:57783"/>
        <dbReference type="ChEBI" id="CHEBI:58349"/>
        <dbReference type="EC" id="1.1.1.94"/>
    </reaction>
</comment>
<dbReference type="InterPro" id="IPR013328">
    <property type="entry name" value="6PGD_dom2"/>
</dbReference>
<feature type="binding site" evidence="7">
    <location>
        <position position="110"/>
    </location>
    <ligand>
        <name>sn-glycerol 3-phosphate</name>
        <dbReference type="ChEBI" id="CHEBI:57597"/>
    </ligand>
</feature>
<keyword evidence="7" id="KW-0521">NADP</keyword>
<sequence>MTVSESLQRITVLGSGRWGTAMAIYLSRKGLDVTLQCHLPEEYEQLTKTDLAPNLPDYSCDGKIRFVLDLNESIQDAQVIIVSTPVPFLPGLLDRIEQLPASTILVSINKGIERESLKTVPEIIAEYFPKNPLAHLGGPCFPDGLLSSTTPVAETLACKDEEIGQKLQELFSTSSFRVYRSHDLKGVALLGALKNIYAIMAGIADGQGMHEEVIAVLVTRGLAEMKRFCQAYDVSLETLYGLSGLGDLALTCYSLKSSHNKNFGRRLGLGETVEEVLSTMKGTIAEGYYTTKAVQKISEQLQIDLPICDMAYQVIYENKPIQEGLIELMSRPLKIED</sequence>
<evidence type="ECO:0000256" key="2">
    <source>
        <dbReference type="ARBA" id="ARBA00022516"/>
    </source>
</evidence>
<keyword evidence="2 7" id="KW-0444">Lipid biosynthesis</keyword>
<feature type="binding site" evidence="7">
    <location>
        <position position="284"/>
    </location>
    <ligand>
        <name>NADPH</name>
        <dbReference type="ChEBI" id="CHEBI:57783"/>
    </ligand>
</feature>
<evidence type="ECO:0000256" key="4">
    <source>
        <dbReference type="ARBA" id="ARBA00023098"/>
    </source>
</evidence>
<dbReference type="GO" id="GO:0006650">
    <property type="term" value="P:glycerophospholipid metabolic process"/>
    <property type="evidence" value="ECO:0007669"/>
    <property type="project" value="UniProtKB-UniRule"/>
</dbReference>
<evidence type="ECO:0000256" key="8">
    <source>
        <dbReference type="PIRSR" id="PIRSR000114-1"/>
    </source>
</evidence>
<comment type="caution">
    <text evidence="14">The sequence shown here is derived from an EMBL/GenBank/DDBJ whole genome shotgun (WGS) entry which is preliminary data.</text>
</comment>
<dbReference type="NCBIfam" id="NF000942">
    <property type="entry name" value="PRK00094.1-4"/>
    <property type="match status" value="1"/>
</dbReference>
<feature type="binding site" evidence="9">
    <location>
        <position position="88"/>
    </location>
    <ligand>
        <name>NAD(+)</name>
        <dbReference type="ChEBI" id="CHEBI:57540"/>
    </ligand>
</feature>
<feature type="binding site" evidence="9">
    <location>
        <begin position="14"/>
        <end position="19"/>
    </location>
    <ligand>
        <name>NAD(+)</name>
        <dbReference type="ChEBI" id="CHEBI:57540"/>
    </ligand>
</feature>
<evidence type="ECO:0000313" key="15">
    <source>
        <dbReference type="Proteomes" id="UP000218113"/>
    </source>
</evidence>
<dbReference type="Proteomes" id="UP000218113">
    <property type="component" value="Unassembled WGS sequence"/>
</dbReference>
<dbReference type="InterPro" id="IPR006168">
    <property type="entry name" value="G3P_DH_NAD-dep"/>
</dbReference>
<evidence type="ECO:0000256" key="7">
    <source>
        <dbReference type="HAMAP-Rule" id="MF_00394"/>
    </source>
</evidence>
<accession>A0A2A4TA85</accession>
<feature type="binding site" evidence="7">
    <location>
        <position position="258"/>
    </location>
    <ligand>
        <name>sn-glycerol 3-phosphate</name>
        <dbReference type="ChEBI" id="CHEBI:57597"/>
    </ligand>
</feature>